<dbReference type="EMBL" id="CAMPGE010024405">
    <property type="protein sequence ID" value="CAI2382247.1"/>
    <property type="molecule type" value="Genomic_DNA"/>
</dbReference>
<proteinExistence type="predicted"/>
<organism evidence="2 3">
    <name type="scientific">Euplotes crassus</name>
    <dbReference type="NCBI Taxonomy" id="5936"/>
    <lineage>
        <taxon>Eukaryota</taxon>
        <taxon>Sar</taxon>
        <taxon>Alveolata</taxon>
        <taxon>Ciliophora</taxon>
        <taxon>Intramacronucleata</taxon>
        <taxon>Spirotrichea</taxon>
        <taxon>Hypotrichia</taxon>
        <taxon>Euplotida</taxon>
        <taxon>Euplotidae</taxon>
        <taxon>Moneuplotes</taxon>
    </lineage>
</organism>
<comment type="caution">
    <text evidence="2">The sequence shown here is derived from an EMBL/GenBank/DDBJ whole genome shotgun (WGS) entry which is preliminary data.</text>
</comment>
<evidence type="ECO:0000256" key="1">
    <source>
        <dbReference type="SAM" id="Coils"/>
    </source>
</evidence>
<reference evidence="2" key="1">
    <citation type="submission" date="2023-07" db="EMBL/GenBank/DDBJ databases">
        <authorList>
            <consortium name="AG Swart"/>
            <person name="Singh M."/>
            <person name="Singh A."/>
            <person name="Seah K."/>
            <person name="Emmerich C."/>
        </authorList>
    </citation>
    <scope>NUCLEOTIDE SEQUENCE</scope>
    <source>
        <strain evidence="2">DP1</strain>
    </source>
</reference>
<protein>
    <submittedName>
        <fullName evidence="2">Uncharacterized protein</fullName>
    </submittedName>
</protein>
<keyword evidence="1" id="KW-0175">Coiled coil</keyword>
<accession>A0AAD1Y3I7</accession>
<evidence type="ECO:0000313" key="2">
    <source>
        <dbReference type="EMBL" id="CAI2382247.1"/>
    </source>
</evidence>
<keyword evidence="3" id="KW-1185">Reference proteome</keyword>
<dbReference type="AlphaFoldDB" id="A0AAD1Y3I7"/>
<dbReference type="Proteomes" id="UP001295684">
    <property type="component" value="Unassembled WGS sequence"/>
</dbReference>
<feature type="coiled-coil region" evidence="1">
    <location>
        <begin position="51"/>
        <end position="92"/>
    </location>
</feature>
<gene>
    <name evidence="2" type="ORF">ECRASSUSDP1_LOCUS23717</name>
</gene>
<sequence length="135" mass="16012">MNTDFVPIILNLELVYPSRNPDDAKDWDKVYDQDKTIRIIDNRGPCIEKSISEMSKKRMGIKEQLKEKKQNYKELEEEKYKVQMEIEKVKLETQVLEEMLICKQLDINKLTEILEDKADHVEINDVNPELLSEED</sequence>
<evidence type="ECO:0000313" key="3">
    <source>
        <dbReference type="Proteomes" id="UP001295684"/>
    </source>
</evidence>
<name>A0AAD1Y3I7_EUPCR</name>